<proteinExistence type="predicted"/>
<feature type="transmembrane region" description="Helical" evidence="1">
    <location>
        <begin position="101"/>
        <end position="118"/>
    </location>
</feature>
<accession>A0A4P7BZG3</accession>
<feature type="transmembrane region" description="Helical" evidence="1">
    <location>
        <begin position="12"/>
        <end position="31"/>
    </location>
</feature>
<reference evidence="2 3" key="1">
    <citation type="submission" date="2019-03" db="EMBL/GenBank/DDBJ databases">
        <title>The genome sequence of Nitrosococcus wardiae strain D1FHST reveals the archetypal metabolic capacity of ammonia-oxidizing Gammaproteobacteria.</title>
        <authorList>
            <person name="Wang L."/>
            <person name="Lim C.K."/>
            <person name="Hanson T.E."/>
            <person name="Dang H."/>
            <person name="Klotz M.G."/>
        </authorList>
    </citation>
    <scope>NUCLEOTIDE SEQUENCE [LARGE SCALE GENOMIC DNA]</scope>
    <source>
        <strain evidence="2 3">D1FHS</strain>
    </source>
</reference>
<evidence type="ECO:0000256" key="1">
    <source>
        <dbReference type="SAM" id="Phobius"/>
    </source>
</evidence>
<protein>
    <submittedName>
        <fullName evidence="2">Invasion protein</fullName>
    </submittedName>
</protein>
<gene>
    <name evidence="2" type="ORF">E3U44_08835</name>
</gene>
<keyword evidence="1" id="KW-0472">Membrane</keyword>
<feature type="transmembrane region" description="Helical" evidence="1">
    <location>
        <begin position="43"/>
        <end position="66"/>
    </location>
</feature>
<dbReference type="EMBL" id="CP038033">
    <property type="protein sequence ID" value="QBQ54600.1"/>
    <property type="molecule type" value="Genomic_DNA"/>
</dbReference>
<keyword evidence="1" id="KW-0812">Transmembrane</keyword>
<dbReference type="OrthoDB" id="5588650at2"/>
<keyword evidence="3" id="KW-1185">Reference proteome</keyword>
<dbReference type="PANTHER" id="PTHR39594:SF1">
    <property type="entry name" value="PROTEIN YCHQ"/>
    <property type="match status" value="1"/>
</dbReference>
<dbReference type="RefSeq" id="WP_134357797.1">
    <property type="nucleotide sequence ID" value="NZ_CP038033.1"/>
</dbReference>
<keyword evidence="1" id="KW-1133">Transmembrane helix</keyword>
<dbReference type="InterPro" id="IPR007360">
    <property type="entry name" value="SirB"/>
</dbReference>
<dbReference type="Pfam" id="PF04247">
    <property type="entry name" value="SirB"/>
    <property type="match status" value="1"/>
</dbReference>
<dbReference type="PANTHER" id="PTHR39594">
    <property type="entry name" value="PROTEIN YCHQ"/>
    <property type="match status" value="1"/>
</dbReference>
<name>A0A4P7BZG3_9GAMM</name>
<feature type="transmembrane region" description="Helical" evidence="1">
    <location>
        <begin position="72"/>
        <end position="89"/>
    </location>
</feature>
<dbReference type="PIRSF" id="PIRSF005610">
    <property type="entry name" value="SirB"/>
    <property type="match status" value="1"/>
</dbReference>
<dbReference type="AlphaFoldDB" id="A0A4P7BZG3"/>
<sequence length="127" mass="14378">MTLYLTLKYIHLASVATTLVLFIGRGLWMLFSPQYLQQRWVRIVPHMVDTVLLTSAIGLTLILHQYPFVNDWLTAKVLALIGYIVFGSIALKRGRTKPTRAIAGCVALILFGYMVWVARGKVPFPWS</sequence>
<evidence type="ECO:0000313" key="2">
    <source>
        <dbReference type="EMBL" id="QBQ54600.1"/>
    </source>
</evidence>
<dbReference type="KEGG" id="nwr:E3U44_08835"/>
<dbReference type="Proteomes" id="UP000294325">
    <property type="component" value="Chromosome"/>
</dbReference>
<organism evidence="2 3">
    <name type="scientific">Nitrosococcus wardiae</name>
    <dbReference type="NCBI Taxonomy" id="1814290"/>
    <lineage>
        <taxon>Bacteria</taxon>
        <taxon>Pseudomonadati</taxon>
        <taxon>Pseudomonadota</taxon>
        <taxon>Gammaproteobacteria</taxon>
        <taxon>Chromatiales</taxon>
        <taxon>Chromatiaceae</taxon>
        <taxon>Nitrosococcus</taxon>
    </lineage>
</organism>
<dbReference type="GO" id="GO:0005886">
    <property type="term" value="C:plasma membrane"/>
    <property type="evidence" value="ECO:0007669"/>
    <property type="project" value="TreeGrafter"/>
</dbReference>
<evidence type="ECO:0000313" key="3">
    <source>
        <dbReference type="Proteomes" id="UP000294325"/>
    </source>
</evidence>